<dbReference type="Gene3D" id="3.40.50.300">
    <property type="entry name" value="P-loop containing nucleotide triphosphate hydrolases"/>
    <property type="match status" value="1"/>
</dbReference>
<evidence type="ECO:0000259" key="6">
    <source>
        <dbReference type="SMART" id="SM00382"/>
    </source>
</evidence>
<keyword evidence="8" id="KW-1185">Reference proteome</keyword>
<keyword evidence="4" id="KW-0342">GTP-binding</keyword>
<organism evidence="7 8">
    <name type="scientific">Lichenibacterium ramalinae</name>
    <dbReference type="NCBI Taxonomy" id="2316527"/>
    <lineage>
        <taxon>Bacteria</taxon>
        <taxon>Pseudomonadati</taxon>
        <taxon>Pseudomonadota</taxon>
        <taxon>Alphaproteobacteria</taxon>
        <taxon>Hyphomicrobiales</taxon>
        <taxon>Lichenihabitantaceae</taxon>
        <taxon>Lichenibacterium</taxon>
    </lineage>
</organism>
<dbReference type="Pfam" id="PF03308">
    <property type="entry name" value="MeaB"/>
    <property type="match status" value="1"/>
</dbReference>
<evidence type="ECO:0000256" key="4">
    <source>
        <dbReference type="ARBA" id="ARBA00023134"/>
    </source>
</evidence>
<dbReference type="EMBL" id="QYBC01000010">
    <property type="protein sequence ID" value="RYB04397.1"/>
    <property type="molecule type" value="Genomic_DNA"/>
</dbReference>
<dbReference type="GO" id="GO:0003924">
    <property type="term" value="F:GTPase activity"/>
    <property type="evidence" value="ECO:0007669"/>
    <property type="project" value="InterPro"/>
</dbReference>
<accession>A0A4Q2RCR6</accession>
<reference evidence="7 8" key="1">
    <citation type="submission" date="2018-09" db="EMBL/GenBank/DDBJ databases">
        <authorList>
            <person name="Grouzdev D.S."/>
            <person name="Krutkina M.S."/>
        </authorList>
    </citation>
    <scope>NUCLEOTIDE SEQUENCE [LARGE SCALE GENOMIC DNA]</scope>
    <source>
        <strain evidence="7 8">RmlP001</strain>
    </source>
</reference>
<dbReference type="PANTHER" id="PTHR43087:SF1">
    <property type="entry name" value="LAO_AO TRANSPORT SYSTEM ATPASE"/>
    <property type="match status" value="1"/>
</dbReference>
<protein>
    <submittedName>
        <fullName evidence="7">Methylmalonyl Co-A mutase-associated GTPase MeaB</fullName>
    </submittedName>
</protein>
<dbReference type="InterPro" id="IPR005129">
    <property type="entry name" value="GTPase_ArgK"/>
</dbReference>
<dbReference type="RefSeq" id="WP_129219670.1">
    <property type="nucleotide sequence ID" value="NZ_QYBC01000010.1"/>
</dbReference>
<dbReference type="GO" id="GO:0005525">
    <property type="term" value="F:GTP binding"/>
    <property type="evidence" value="ECO:0007669"/>
    <property type="project" value="UniProtKB-KW"/>
</dbReference>
<gene>
    <name evidence="7" type="primary">meaB</name>
    <name evidence="7" type="ORF">D3272_13185</name>
</gene>
<evidence type="ECO:0000256" key="5">
    <source>
        <dbReference type="ARBA" id="ARBA00023186"/>
    </source>
</evidence>
<dbReference type="InterPro" id="IPR027417">
    <property type="entry name" value="P-loop_NTPase"/>
</dbReference>
<name>A0A4Q2RCR6_9HYPH</name>
<dbReference type="NCBIfam" id="TIGR00750">
    <property type="entry name" value="lao"/>
    <property type="match status" value="1"/>
</dbReference>
<dbReference type="AlphaFoldDB" id="A0A4Q2RCR6"/>
<keyword evidence="2" id="KW-0547">Nucleotide-binding</keyword>
<keyword evidence="5" id="KW-0143">Chaperone</keyword>
<evidence type="ECO:0000256" key="2">
    <source>
        <dbReference type="ARBA" id="ARBA00022741"/>
    </source>
</evidence>
<dbReference type="SMART" id="SM00382">
    <property type="entry name" value="AAA"/>
    <property type="match status" value="1"/>
</dbReference>
<comment type="similarity">
    <text evidence="1">Belongs to the SIMIBI class G3E GTPase family. ArgK/MeaB subfamily.</text>
</comment>
<sequence>MSSYVPSMELVERVVAGHTAAVARLISRAEAGVDEAKPALAEIYRRAGRANVIGITGVPGSGKSTLVARFATMLRSRGHRVGVVAVDPSSPYSGGAILGDRIRMTDLALDPDVFIRSMATRGAMGGMARAALDAVDILDVAGFDTVVIETVGVGQDEVEIAKASHTTVVVSAPGLGDEVQAIKAGMLEIADVHVVSKSDRSDAHRTLADLKGMMTLNAHHGPGPDWRVPVLGISSYSGEGFEAFIDAVERHRALTMDRERGRPRRMAIARFRLLKTAENLLMARFSKFAAPGVGDLASRLEARNGDPYTLAEELVAESLK</sequence>
<proteinExistence type="inferred from homology"/>
<dbReference type="InterPro" id="IPR003593">
    <property type="entry name" value="AAA+_ATPase"/>
</dbReference>
<dbReference type="SUPFAM" id="SSF52540">
    <property type="entry name" value="P-loop containing nucleoside triphosphate hydrolases"/>
    <property type="match status" value="1"/>
</dbReference>
<dbReference type="PANTHER" id="PTHR43087">
    <property type="entry name" value="LYSINE/ARGININE/ORNITHINE TRANSPORT SYSTEM KINASE"/>
    <property type="match status" value="1"/>
</dbReference>
<dbReference type="OrthoDB" id="9778292at2"/>
<feature type="domain" description="AAA+ ATPase" evidence="6">
    <location>
        <begin position="49"/>
        <end position="264"/>
    </location>
</feature>
<evidence type="ECO:0000256" key="3">
    <source>
        <dbReference type="ARBA" id="ARBA00022801"/>
    </source>
</evidence>
<evidence type="ECO:0000256" key="1">
    <source>
        <dbReference type="ARBA" id="ARBA00009625"/>
    </source>
</evidence>
<dbReference type="InterPro" id="IPR052040">
    <property type="entry name" value="GTPase/Isobutyryl-CoA_mutase"/>
</dbReference>
<dbReference type="Proteomes" id="UP000289411">
    <property type="component" value="Unassembled WGS sequence"/>
</dbReference>
<keyword evidence="3" id="KW-0378">Hydrolase</keyword>
<evidence type="ECO:0000313" key="8">
    <source>
        <dbReference type="Proteomes" id="UP000289411"/>
    </source>
</evidence>
<comment type="caution">
    <text evidence="7">The sequence shown here is derived from an EMBL/GenBank/DDBJ whole genome shotgun (WGS) entry which is preliminary data.</text>
</comment>
<dbReference type="CDD" id="cd03114">
    <property type="entry name" value="MMAA-like"/>
    <property type="match status" value="1"/>
</dbReference>
<evidence type="ECO:0000313" key="7">
    <source>
        <dbReference type="EMBL" id="RYB04397.1"/>
    </source>
</evidence>
<reference evidence="7 8" key="2">
    <citation type="submission" date="2019-02" db="EMBL/GenBank/DDBJ databases">
        <title>'Lichenibacterium ramalinii' gen. nov. sp. nov., 'Lichenibacterium minor' gen. nov. sp. nov.</title>
        <authorList>
            <person name="Pankratov T."/>
        </authorList>
    </citation>
    <scope>NUCLEOTIDE SEQUENCE [LARGE SCALE GENOMIC DNA]</scope>
    <source>
        <strain evidence="7 8">RmlP001</strain>
    </source>
</reference>